<proteinExistence type="predicted"/>
<dbReference type="AlphaFoldDB" id="A0A438AES8"/>
<keyword evidence="1" id="KW-0378">Hydrolase</keyword>
<evidence type="ECO:0000313" key="2">
    <source>
        <dbReference type="EMBL" id="RVV97211.1"/>
    </source>
</evidence>
<dbReference type="RefSeq" id="WP_127907337.1">
    <property type="nucleotide sequence ID" value="NZ_RQXX01000005.1"/>
</dbReference>
<sequence>MAGGQGAQHRYAVTAAFGGKTRRYRIGLRRIDLETGRNDTGQSFAFCLNGRDVSMQRANWIPVHTLPERATPDVGRDLLTSAREAA</sequence>
<accession>A0A438AES8</accession>
<dbReference type="GO" id="GO:0006516">
    <property type="term" value="P:glycoprotein catabolic process"/>
    <property type="evidence" value="ECO:0007669"/>
    <property type="project" value="TreeGrafter"/>
</dbReference>
<reference evidence="2 3" key="1">
    <citation type="submission" date="2018-11" db="EMBL/GenBank/DDBJ databases">
        <title>Mesobaculum littorinae gen. nov., sp. nov., isolated from Littorina scabra that represents a novel genus of the order Rhodobacteraceae.</title>
        <authorList>
            <person name="Li F."/>
        </authorList>
    </citation>
    <scope>NUCLEOTIDE SEQUENCE [LARGE SCALE GENOMIC DNA]</scope>
    <source>
        <strain evidence="2 3">M0103</strain>
    </source>
</reference>
<dbReference type="PANTHER" id="PTHR43730">
    <property type="entry name" value="BETA-MANNOSIDASE"/>
    <property type="match status" value="1"/>
</dbReference>
<dbReference type="PANTHER" id="PTHR43730:SF1">
    <property type="entry name" value="BETA-MANNOSIDASE"/>
    <property type="match status" value="1"/>
</dbReference>
<gene>
    <name evidence="2" type="ORF">EKE94_14415</name>
</gene>
<dbReference type="Gene3D" id="3.20.20.80">
    <property type="entry name" value="Glycosidases"/>
    <property type="match status" value="1"/>
</dbReference>
<evidence type="ECO:0000256" key="1">
    <source>
        <dbReference type="ARBA" id="ARBA00023295"/>
    </source>
</evidence>
<name>A0A438AES8_9RHOB</name>
<dbReference type="InterPro" id="IPR050887">
    <property type="entry name" value="Beta-mannosidase_GH2"/>
</dbReference>
<protein>
    <submittedName>
        <fullName evidence="2">Uncharacterized protein</fullName>
    </submittedName>
</protein>
<keyword evidence="1" id="KW-0326">Glycosidase</keyword>
<dbReference type="Proteomes" id="UP000285908">
    <property type="component" value="Unassembled WGS sequence"/>
</dbReference>
<keyword evidence="3" id="KW-1185">Reference proteome</keyword>
<dbReference type="EMBL" id="RQXX01000005">
    <property type="protein sequence ID" value="RVV97211.1"/>
    <property type="molecule type" value="Genomic_DNA"/>
</dbReference>
<evidence type="ECO:0000313" key="3">
    <source>
        <dbReference type="Proteomes" id="UP000285908"/>
    </source>
</evidence>
<organism evidence="2 3">
    <name type="scientific">Mesobaculum littorinae</name>
    <dbReference type="NCBI Taxonomy" id="2486419"/>
    <lineage>
        <taxon>Bacteria</taxon>
        <taxon>Pseudomonadati</taxon>
        <taxon>Pseudomonadota</taxon>
        <taxon>Alphaproteobacteria</taxon>
        <taxon>Rhodobacterales</taxon>
        <taxon>Roseobacteraceae</taxon>
        <taxon>Mesobaculum</taxon>
    </lineage>
</organism>
<dbReference type="OrthoDB" id="9758603at2"/>
<comment type="caution">
    <text evidence="2">The sequence shown here is derived from an EMBL/GenBank/DDBJ whole genome shotgun (WGS) entry which is preliminary data.</text>
</comment>
<dbReference type="GO" id="GO:0004567">
    <property type="term" value="F:beta-mannosidase activity"/>
    <property type="evidence" value="ECO:0007669"/>
    <property type="project" value="TreeGrafter"/>
</dbReference>
<dbReference type="InterPro" id="IPR017853">
    <property type="entry name" value="GH"/>
</dbReference>
<dbReference type="SUPFAM" id="SSF51445">
    <property type="entry name" value="(Trans)glycosidases"/>
    <property type="match status" value="1"/>
</dbReference>